<evidence type="ECO:0008006" key="3">
    <source>
        <dbReference type="Google" id="ProtNLM"/>
    </source>
</evidence>
<gene>
    <name evidence="1" type="ORF">OIK44_02775</name>
</gene>
<keyword evidence="2" id="KW-1185">Reference proteome</keyword>
<protein>
    <recommendedName>
        <fullName evidence="3">Flagellar hook-length control protein FliK</fullName>
    </recommendedName>
</protein>
<comment type="caution">
    <text evidence="1">The sequence shown here is derived from an EMBL/GenBank/DDBJ whole genome shotgun (WGS) entry which is preliminary data.</text>
</comment>
<evidence type="ECO:0000313" key="1">
    <source>
        <dbReference type="EMBL" id="MDC8756510.1"/>
    </source>
</evidence>
<dbReference type="Gene3D" id="3.30.750.140">
    <property type="match status" value="1"/>
</dbReference>
<proteinExistence type="predicted"/>
<dbReference type="RefSeq" id="WP_273669144.1">
    <property type="nucleotide sequence ID" value="NZ_JAQQXR010000001.1"/>
</dbReference>
<organism evidence="1 2">
    <name type="scientific">Janthinobacterium fluminis</name>
    <dbReference type="NCBI Taxonomy" id="2987524"/>
    <lineage>
        <taxon>Bacteria</taxon>
        <taxon>Pseudomonadati</taxon>
        <taxon>Pseudomonadota</taxon>
        <taxon>Betaproteobacteria</taxon>
        <taxon>Burkholderiales</taxon>
        <taxon>Oxalobacteraceae</taxon>
        <taxon>Janthinobacterium</taxon>
    </lineage>
</organism>
<accession>A0ABT5JVQ3</accession>
<reference evidence="1 2" key="1">
    <citation type="submission" date="2022-10" db="EMBL/GenBank/DDBJ databases">
        <title>Janthinobacterium sp. hw3 Genome sequencing.</title>
        <authorList>
            <person name="Park S."/>
        </authorList>
    </citation>
    <scope>NUCLEOTIDE SEQUENCE [LARGE SCALE GENOMIC DNA]</scope>
    <source>
        <strain evidence="2">hw3</strain>
    </source>
</reference>
<dbReference type="Proteomes" id="UP001221208">
    <property type="component" value="Unassembled WGS sequence"/>
</dbReference>
<evidence type="ECO:0000313" key="2">
    <source>
        <dbReference type="Proteomes" id="UP001221208"/>
    </source>
</evidence>
<sequence length="365" mass="39481">MAIERIPPTIPLLPQITQRLDVSNATPLAADIVRPLVPLGPYMAAPPDGGAGALPQAQQQAFASLAATVGPDATPHDSSAMQQNQLFFSRQLVWQAPNPATLASSWRVMVKTYGEQYAALQEQARGQHVPGMLLMAEHPAVLREGARPPLAMDTEAWRFAVYGWGGQRLMLRVLARDDDEDAGAPKRQRGKVALRLELLLDDMGRVLVQMEPAGDGILLDLAAANPAALLHVRRLLPQLAEAIARSGLRVLRCHINRSLQAGAVHNNYPMQAAAAALSLPLFRAMAEVALLLTRSDEHAAPAPQETAATPEPAEPELEQVLEQALLEAVPAPMNLEPDLEPDPELEMQMELQLEWESEAAPQTAP</sequence>
<dbReference type="EMBL" id="JAQQXR010000001">
    <property type="protein sequence ID" value="MDC8756510.1"/>
    <property type="molecule type" value="Genomic_DNA"/>
</dbReference>
<dbReference type="InterPro" id="IPR038610">
    <property type="entry name" value="FliK-like_C_sf"/>
</dbReference>
<name>A0ABT5JVQ3_9BURK</name>